<sequence length="167" mass="19416">MLSILAEDIHDGRFLRLISNMLRAGYLEDWRWNATLSGAPQGGVASPILSNIYLDRFDQFVEQVLFPEFNLGRRRRRHQAYRDAQNAIDRARRAGDREGVRLGIQQRRRVPSQDPNDPGYRRLRYVRYADDWLLGFAGPKHEAEQISPGSRSSCVKNCDWSCRSPRR</sequence>
<dbReference type="InterPro" id="IPR043502">
    <property type="entry name" value="DNA/RNA_pol_sf"/>
</dbReference>
<evidence type="ECO:0000256" key="1">
    <source>
        <dbReference type="SAM" id="MobiDB-lite"/>
    </source>
</evidence>
<dbReference type="PROSITE" id="PS50878">
    <property type="entry name" value="RT_POL"/>
    <property type="match status" value="1"/>
</dbReference>
<dbReference type="InterPro" id="IPR051083">
    <property type="entry name" value="GrpII_Intron_Splice-Mob/Def"/>
</dbReference>
<dbReference type="SUPFAM" id="SSF56672">
    <property type="entry name" value="DNA/RNA polymerases"/>
    <property type="match status" value="1"/>
</dbReference>
<accession>A0A9X1NKC3</accession>
<reference evidence="3" key="1">
    <citation type="submission" date="2021-11" db="EMBL/GenBank/DDBJ databases">
        <title>Streptomyces corallinus and Kineosporia corallina sp. nov., two new coral-derived marine actinobacteria.</title>
        <authorList>
            <person name="Buangrab K."/>
            <person name="Sutthacheep M."/>
            <person name="Yeemin T."/>
            <person name="Harunari E."/>
            <person name="Igarashi Y."/>
            <person name="Sripreechasak P."/>
            <person name="Kanchanasin P."/>
            <person name="Tanasupawat S."/>
            <person name="Phongsopitanun W."/>
        </authorList>
    </citation>
    <scope>NUCLEOTIDE SEQUENCE</scope>
    <source>
        <strain evidence="3">JCM 31032</strain>
    </source>
</reference>
<dbReference type="PANTHER" id="PTHR34047">
    <property type="entry name" value="NUCLEAR INTRON MATURASE 1, MITOCHONDRIAL-RELATED"/>
    <property type="match status" value="1"/>
</dbReference>
<feature type="domain" description="Reverse transcriptase" evidence="2">
    <location>
        <begin position="1"/>
        <end position="167"/>
    </location>
</feature>
<organism evidence="3 4">
    <name type="scientific">Kineosporia babensis</name>
    <dbReference type="NCBI Taxonomy" id="499548"/>
    <lineage>
        <taxon>Bacteria</taxon>
        <taxon>Bacillati</taxon>
        <taxon>Actinomycetota</taxon>
        <taxon>Actinomycetes</taxon>
        <taxon>Kineosporiales</taxon>
        <taxon>Kineosporiaceae</taxon>
        <taxon>Kineosporia</taxon>
    </lineage>
</organism>
<dbReference type="EMBL" id="JAJOMB010000018">
    <property type="protein sequence ID" value="MCD5314703.1"/>
    <property type="molecule type" value="Genomic_DNA"/>
</dbReference>
<comment type="caution">
    <text evidence="3">The sequence shown here is derived from an EMBL/GenBank/DDBJ whole genome shotgun (WGS) entry which is preliminary data.</text>
</comment>
<proteinExistence type="predicted"/>
<feature type="non-terminal residue" evidence="3">
    <location>
        <position position="1"/>
    </location>
</feature>
<dbReference type="PANTHER" id="PTHR34047:SF8">
    <property type="entry name" value="PROTEIN YKFC"/>
    <property type="match status" value="1"/>
</dbReference>
<gene>
    <name evidence="3" type="ORF">LR394_27750</name>
</gene>
<protein>
    <recommendedName>
        <fullName evidence="2">Reverse transcriptase domain-containing protein</fullName>
    </recommendedName>
</protein>
<evidence type="ECO:0000313" key="3">
    <source>
        <dbReference type="EMBL" id="MCD5314703.1"/>
    </source>
</evidence>
<name>A0A9X1NKC3_9ACTN</name>
<dbReference type="CDD" id="cd01651">
    <property type="entry name" value="RT_G2_intron"/>
    <property type="match status" value="1"/>
</dbReference>
<keyword evidence="4" id="KW-1185">Reference proteome</keyword>
<dbReference type="AlphaFoldDB" id="A0A9X1NKC3"/>
<evidence type="ECO:0000259" key="2">
    <source>
        <dbReference type="PROSITE" id="PS50878"/>
    </source>
</evidence>
<dbReference type="InterPro" id="IPR000477">
    <property type="entry name" value="RT_dom"/>
</dbReference>
<evidence type="ECO:0000313" key="4">
    <source>
        <dbReference type="Proteomes" id="UP001138997"/>
    </source>
</evidence>
<dbReference type="Proteomes" id="UP001138997">
    <property type="component" value="Unassembled WGS sequence"/>
</dbReference>
<feature type="region of interest" description="Disordered" evidence="1">
    <location>
        <begin position="145"/>
        <end position="167"/>
    </location>
</feature>